<reference evidence="1" key="1">
    <citation type="submission" date="2010-02" db="EMBL/GenBank/DDBJ databases">
        <title>Sequencing and annotation of the Blastocystis hominis genome.</title>
        <authorList>
            <person name="Wincker P."/>
        </authorList>
    </citation>
    <scope>NUCLEOTIDE SEQUENCE</scope>
    <source>
        <strain evidence="1">Singapore isolate B</strain>
    </source>
</reference>
<dbReference type="Proteomes" id="UP000008312">
    <property type="component" value="Unassembled WGS sequence"/>
</dbReference>
<proteinExistence type="predicted"/>
<dbReference type="GeneID" id="24918630"/>
<dbReference type="RefSeq" id="XP_012895221.1">
    <property type="nucleotide sequence ID" value="XM_013039767.1"/>
</dbReference>
<gene>
    <name evidence="1" type="ORF">GSBLH_T00001365001</name>
</gene>
<sequence>MRLAGVGNFALQYRRYHPYISLPSVLQSVKVSEGGVLLGSTAEVNKLLEEFDQAEDEIELSNYGQALIEWRECSVTNRLFNGALYVLGEGDLYVMATKEEQEVSAYEVITFGSFIGTFDQEAVKLQVKLENSDRHRYHAVIKYKEQVFGPFSEVC</sequence>
<dbReference type="AlphaFoldDB" id="D8LZD4"/>
<protein>
    <submittedName>
        <fullName evidence="1">Uncharacterized protein</fullName>
    </submittedName>
</protein>
<accession>D8LZD4</accession>
<evidence type="ECO:0000313" key="1">
    <source>
        <dbReference type="EMBL" id="CBK21173.2"/>
    </source>
</evidence>
<dbReference type="InParanoid" id="D8LZD4"/>
<dbReference type="EMBL" id="FN668640">
    <property type="protein sequence ID" value="CBK21173.2"/>
    <property type="molecule type" value="Genomic_DNA"/>
</dbReference>
<evidence type="ECO:0000313" key="2">
    <source>
        <dbReference type="Proteomes" id="UP000008312"/>
    </source>
</evidence>
<organism evidence="1">
    <name type="scientific">Blastocystis hominis</name>
    <dbReference type="NCBI Taxonomy" id="12968"/>
    <lineage>
        <taxon>Eukaryota</taxon>
        <taxon>Sar</taxon>
        <taxon>Stramenopiles</taxon>
        <taxon>Bigyra</taxon>
        <taxon>Opalozoa</taxon>
        <taxon>Opalinata</taxon>
        <taxon>Blastocystidae</taxon>
        <taxon>Blastocystis</taxon>
    </lineage>
</organism>
<name>D8LZD4_BLAHO</name>
<keyword evidence="2" id="KW-1185">Reference proteome</keyword>